<sequence length="129" mass="14123">MTRMAVDLHLAWASGRLHAPPAHRELCQEQDPLGPLLGPVYRNPQKKGGCTPRPEGNSPFPIRMKSQASISFLGLSMGKAASEVLGPAIPAGQDQFKKHKEPGPSLRICLIYKVLMRPCDNLNMTLDLI</sequence>
<dbReference type="EMBL" id="JANPWB010000004">
    <property type="protein sequence ID" value="KAJ1195149.1"/>
    <property type="molecule type" value="Genomic_DNA"/>
</dbReference>
<comment type="caution">
    <text evidence="2">The sequence shown here is derived from an EMBL/GenBank/DDBJ whole genome shotgun (WGS) entry which is preliminary data.</text>
</comment>
<evidence type="ECO:0000256" key="1">
    <source>
        <dbReference type="SAM" id="MobiDB-lite"/>
    </source>
</evidence>
<protein>
    <submittedName>
        <fullName evidence="2">Uncharacterized protein</fullName>
    </submittedName>
</protein>
<dbReference type="AlphaFoldDB" id="A0AAV7V3J4"/>
<reference evidence="2" key="1">
    <citation type="journal article" date="2022" name="bioRxiv">
        <title>Sequencing and chromosome-scale assembly of the giantPleurodeles waltlgenome.</title>
        <authorList>
            <person name="Brown T."/>
            <person name="Elewa A."/>
            <person name="Iarovenko S."/>
            <person name="Subramanian E."/>
            <person name="Araus A.J."/>
            <person name="Petzold A."/>
            <person name="Susuki M."/>
            <person name="Suzuki K.-i.T."/>
            <person name="Hayashi T."/>
            <person name="Toyoda A."/>
            <person name="Oliveira C."/>
            <person name="Osipova E."/>
            <person name="Leigh N.D."/>
            <person name="Simon A."/>
            <person name="Yun M.H."/>
        </authorList>
    </citation>
    <scope>NUCLEOTIDE SEQUENCE</scope>
    <source>
        <strain evidence="2">20211129_DDA</strain>
        <tissue evidence="2">Liver</tissue>
    </source>
</reference>
<feature type="region of interest" description="Disordered" evidence="1">
    <location>
        <begin position="37"/>
        <end position="61"/>
    </location>
</feature>
<accession>A0AAV7V3J4</accession>
<organism evidence="2 3">
    <name type="scientific">Pleurodeles waltl</name>
    <name type="common">Iberian ribbed newt</name>
    <dbReference type="NCBI Taxonomy" id="8319"/>
    <lineage>
        <taxon>Eukaryota</taxon>
        <taxon>Metazoa</taxon>
        <taxon>Chordata</taxon>
        <taxon>Craniata</taxon>
        <taxon>Vertebrata</taxon>
        <taxon>Euteleostomi</taxon>
        <taxon>Amphibia</taxon>
        <taxon>Batrachia</taxon>
        <taxon>Caudata</taxon>
        <taxon>Salamandroidea</taxon>
        <taxon>Salamandridae</taxon>
        <taxon>Pleurodelinae</taxon>
        <taxon>Pleurodeles</taxon>
    </lineage>
</organism>
<name>A0AAV7V3J4_PLEWA</name>
<evidence type="ECO:0000313" key="3">
    <source>
        <dbReference type="Proteomes" id="UP001066276"/>
    </source>
</evidence>
<proteinExistence type="predicted"/>
<gene>
    <name evidence="2" type="ORF">NDU88_004430</name>
</gene>
<dbReference type="Proteomes" id="UP001066276">
    <property type="component" value="Chromosome 2_2"/>
</dbReference>
<keyword evidence="3" id="KW-1185">Reference proteome</keyword>
<evidence type="ECO:0000313" key="2">
    <source>
        <dbReference type="EMBL" id="KAJ1195149.1"/>
    </source>
</evidence>